<evidence type="ECO:0000313" key="1">
    <source>
        <dbReference type="EMBL" id="KAF4341938.1"/>
    </source>
</evidence>
<comment type="caution">
    <text evidence="1">The sequence shown here is derived from an EMBL/GenBank/DDBJ whole genome shotgun (WGS) entry which is preliminary data.</text>
</comment>
<dbReference type="Proteomes" id="UP000730481">
    <property type="component" value="Unassembled WGS sequence"/>
</dbReference>
<protein>
    <submittedName>
        <fullName evidence="1">Matrix metallo ase-11</fullName>
    </submittedName>
</protein>
<keyword evidence="2" id="KW-1185">Reference proteome</keyword>
<dbReference type="EMBL" id="PVQB02000167">
    <property type="protein sequence ID" value="KAF4341938.1"/>
    <property type="molecule type" value="Genomic_DNA"/>
</dbReference>
<dbReference type="AlphaFoldDB" id="A0A9P5E1A4"/>
<reference evidence="1" key="2">
    <citation type="submission" date="2020-02" db="EMBL/GenBank/DDBJ databases">
        <title>Identification and distribution of gene clusters putatively required for synthesis of sphingolipid metabolism inhibitors in phylogenetically diverse species of the filamentous fungus Fusarium.</title>
        <authorList>
            <person name="Kim H.-S."/>
            <person name="Busman M."/>
            <person name="Brown D.W."/>
            <person name="Divon H."/>
            <person name="Uhlig S."/>
            <person name="Proctor R.H."/>
        </authorList>
    </citation>
    <scope>NUCLEOTIDE SEQUENCE</scope>
    <source>
        <strain evidence="1">NRRL 25174</strain>
    </source>
</reference>
<organism evidence="1 2">
    <name type="scientific">Fusarium beomiforme</name>
    <dbReference type="NCBI Taxonomy" id="44412"/>
    <lineage>
        <taxon>Eukaryota</taxon>
        <taxon>Fungi</taxon>
        <taxon>Dikarya</taxon>
        <taxon>Ascomycota</taxon>
        <taxon>Pezizomycotina</taxon>
        <taxon>Sordariomycetes</taxon>
        <taxon>Hypocreomycetidae</taxon>
        <taxon>Hypocreales</taxon>
        <taxon>Nectriaceae</taxon>
        <taxon>Fusarium</taxon>
        <taxon>Fusarium burgessii species complex</taxon>
    </lineage>
</organism>
<proteinExistence type="predicted"/>
<evidence type="ECO:0000313" key="2">
    <source>
        <dbReference type="Proteomes" id="UP000730481"/>
    </source>
</evidence>
<sequence>MPPQGPSTKEILLGAVAQTAEEKVLEVLPMDVYPENSPSDILMGFKDQVSRWNHGSVVRWSVFKKGFEAEDDARHVAFHMAVAAEMWNKAEVDVTFEWLELVKDAMFALFAWGFLSSVLARAFEPSSPMSKI</sequence>
<reference evidence="1" key="1">
    <citation type="journal article" date="2017" name="Mycologia">
        <title>Fusarium algeriense, sp. nov., a novel toxigenic crown rot pathogen of durum wheat from Algeria is nested in the Fusarium burgessii species complex.</title>
        <authorList>
            <person name="Laraba I."/>
            <person name="Keddad A."/>
            <person name="Boureghda H."/>
            <person name="Abdallah N."/>
            <person name="Vaughan M.M."/>
            <person name="Proctor R.H."/>
            <person name="Busman M."/>
            <person name="O'Donnell K."/>
        </authorList>
    </citation>
    <scope>NUCLEOTIDE SEQUENCE</scope>
    <source>
        <strain evidence="1">NRRL 25174</strain>
    </source>
</reference>
<accession>A0A9P5E1A4</accession>
<gene>
    <name evidence="1" type="ORF">FBEOM_4104</name>
</gene>
<name>A0A9P5E1A4_9HYPO</name>